<comment type="subcellular location">
    <subcellularLocation>
        <location evidence="1">Cell membrane</location>
        <topology evidence="1">Multi-pass membrane protein</topology>
    </subcellularLocation>
</comment>
<feature type="transmembrane region" description="Helical" evidence="10">
    <location>
        <begin position="50"/>
        <end position="68"/>
    </location>
</feature>
<dbReference type="STRING" id="1437875.CFRA_06570"/>
<feature type="transmembrane region" description="Helical" evidence="10">
    <location>
        <begin position="340"/>
        <end position="360"/>
    </location>
</feature>
<dbReference type="InterPro" id="IPR006153">
    <property type="entry name" value="Cation/H_exchanger_TM"/>
</dbReference>
<feature type="transmembrane region" description="Helical" evidence="10">
    <location>
        <begin position="295"/>
        <end position="319"/>
    </location>
</feature>
<dbReference type="GO" id="GO:0015385">
    <property type="term" value="F:sodium:proton antiporter activity"/>
    <property type="evidence" value="ECO:0007669"/>
    <property type="project" value="InterPro"/>
</dbReference>
<evidence type="ECO:0000256" key="6">
    <source>
        <dbReference type="ARBA" id="ARBA00023053"/>
    </source>
</evidence>
<evidence type="ECO:0000256" key="7">
    <source>
        <dbReference type="ARBA" id="ARBA00023065"/>
    </source>
</evidence>
<keyword evidence="8 10" id="KW-0472">Membrane</keyword>
<dbReference type="PANTHER" id="PTHR10110">
    <property type="entry name" value="SODIUM/HYDROGEN EXCHANGER"/>
    <property type="match status" value="1"/>
</dbReference>
<feature type="transmembrane region" description="Helical" evidence="10">
    <location>
        <begin position="372"/>
        <end position="394"/>
    </location>
</feature>
<sequence>MTVLAALVGLMLATVIVVAVGDRAGLPWPVLLVLLTAGALFLPGLPDLEVPAEMILPIFLPPLLWALARRTSWGSIRAQLSTIVSLSVLLVFVTVAALAGTALWLMPGLGLAGAIVLAAALAPPDPVAVDAVAEPVGIPRRITSALASEGLFNDAASIVTFHLGLAALLAGEDVSFAGGVLDFVWAVIASVVIGLVAGRATAWFTDHVGDTTARNALSWVVPFAVYLLAEEVAASGVIAVVIAAVELTSRASLGAEDRLSGGAFWGTVEMLFTGVAFGLIGLSVRDAVEEVGAELWHAAWVGAVLAVVAVVVRGIWLWLLYRVNIRRGRRATAPLRLQEVLLMTWSGMRGLVTLALVLSIPAGASDTLHHEAAVIALVVLLLTMVLPGLTLPALMRALDLVESPEQVDHLHDRARRAARDYLAGHTRDLPEEAHEAVGRWVRVRFDEHESGHGPDHEEIERWRGAAQQLRLASLRAAQQELLAARGERGVDPGAVDEVLQEIDRMILAARG</sequence>
<dbReference type="KEGG" id="cfk:CFRA_06570"/>
<dbReference type="EMBL" id="CP009247">
    <property type="protein sequence ID" value="APT88970.1"/>
    <property type="molecule type" value="Genomic_DNA"/>
</dbReference>
<dbReference type="Proteomes" id="UP000185434">
    <property type="component" value="Chromosome"/>
</dbReference>
<feature type="domain" description="Cation/H+ exchanger transmembrane" evidence="11">
    <location>
        <begin position="15"/>
        <end position="396"/>
    </location>
</feature>
<evidence type="ECO:0000256" key="9">
    <source>
        <dbReference type="ARBA" id="ARBA00023201"/>
    </source>
</evidence>
<keyword evidence="9" id="KW-0739">Sodium transport</keyword>
<evidence type="ECO:0000256" key="3">
    <source>
        <dbReference type="ARBA" id="ARBA00022475"/>
    </source>
</evidence>
<feature type="transmembrane region" description="Helical" evidence="10">
    <location>
        <begin position="224"/>
        <end position="247"/>
    </location>
</feature>
<dbReference type="RefSeq" id="WP_075663948.1">
    <property type="nucleotide sequence ID" value="NZ_CP009247.1"/>
</dbReference>
<evidence type="ECO:0000313" key="13">
    <source>
        <dbReference type="Proteomes" id="UP000185434"/>
    </source>
</evidence>
<keyword evidence="6" id="KW-0915">Sodium</keyword>
<evidence type="ECO:0000256" key="2">
    <source>
        <dbReference type="ARBA" id="ARBA00022448"/>
    </source>
</evidence>
<name>A0A1L7CT03_9CORY</name>
<evidence type="ECO:0000256" key="1">
    <source>
        <dbReference type="ARBA" id="ARBA00004651"/>
    </source>
</evidence>
<dbReference type="GO" id="GO:0005886">
    <property type="term" value="C:plasma membrane"/>
    <property type="evidence" value="ECO:0007669"/>
    <property type="project" value="UniProtKB-SubCell"/>
</dbReference>
<evidence type="ECO:0000256" key="10">
    <source>
        <dbReference type="SAM" id="Phobius"/>
    </source>
</evidence>
<dbReference type="AlphaFoldDB" id="A0A1L7CT03"/>
<evidence type="ECO:0000256" key="5">
    <source>
        <dbReference type="ARBA" id="ARBA00022989"/>
    </source>
</evidence>
<feature type="transmembrane region" description="Helical" evidence="10">
    <location>
        <begin position="151"/>
        <end position="171"/>
    </location>
</feature>
<dbReference type="GO" id="GO:0015386">
    <property type="term" value="F:potassium:proton antiporter activity"/>
    <property type="evidence" value="ECO:0007669"/>
    <property type="project" value="TreeGrafter"/>
</dbReference>
<feature type="transmembrane region" description="Helical" evidence="10">
    <location>
        <begin position="80"/>
        <end position="106"/>
    </location>
</feature>
<evidence type="ECO:0000256" key="8">
    <source>
        <dbReference type="ARBA" id="ARBA00023136"/>
    </source>
</evidence>
<keyword evidence="2" id="KW-0813">Transport</keyword>
<evidence type="ECO:0000256" key="4">
    <source>
        <dbReference type="ARBA" id="ARBA00022692"/>
    </source>
</evidence>
<proteinExistence type="predicted"/>
<keyword evidence="5 10" id="KW-1133">Transmembrane helix</keyword>
<dbReference type="Pfam" id="PF00999">
    <property type="entry name" value="Na_H_Exchanger"/>
    <property type="match status" value="1"/>
</dbReference>
<feature type="transmembrane region" description="Helical" evidence="10">
    <location>
        <begin position="183"/>
        <end position="204"/>
    </location>
</feature>
<evidence type="ECO:0000259" key="11">
    <source>
        <dbReference type="Pfam" id="PF00999"/>
    </source>
</evidence>
<dbReference type="GO" id="GO:0098719">
    <property type="term" value="P:sodium ion import across plasma membrane"/>
    <property type="evidence" value="ECO:0007669"/>
    <property type="project" value="TreeGrafter"/>
</dbReference>
<keyword evidence="13" id="KW-1185">Reference proteome</keyword>
<protein>
    <submittedName>
        <fullName evidence="12">Sodium:proton antiporter</fullName>
    </submittedName>
</protein>
<keyword evidence="3" id="KW-1003">Cell membrane</keyword>
<feature type="transmembrane region" description="Helical" evidence="10">
    <location>
        <begin position="259"/>
        <end position="283"/>
    </location>
</feature>
<dbReference type="PANTHER" id="PTHR10110:SF86">
    <property type="entry name" value="SODIUM_HYDROGEN EXCHANGER 7"/>
    <property type="match status" value="1"/>
</dbReference>
<dbReference type="OrthoDB" id="57886at2"/>
<accession>A0A1L7CT03</accession>
<keyword evidence="7" id="KW-0406">Ion transport</keyword>
<dbReference type="Gene3D" id="6.10.140.1330">
    <property type="match status" value="1"/>
</dbReference>
<organism evidence="12 13">
    <name type="scientific">Corynebacterium frankenforstense DSM 45800</name>
    <dbReference type="NCBI Taxonomy" id="1437875"/>
    <lineage>
        <taxon>Bacteria</taxon>
        <taxon>Bacillati</taxon>
        <taxon>Actinomycetota</taxon>
        <taxon>Actinomycetes</taxon>
        <taxon>Mycobacteriales</taxon>
        <taxon>Corynebacteriaceae</taxon>
        <taxon>Corynebacterium</taxon>
    </lineage>
</organism>
<gene>
    <name evidence="12" type="ORF">CFRA_06570</name>
</gene>
<dbReference type="InterPro" id="IPR018422">
    <property type="entry name" value="Cation/H_exchanger_CPA1"/>
</dbReference>
<reference evidence="12 13" key="1">
    <citation type="submission" date="2014-08" db="EMBL/GenBank/DDBJ databases">
        <title>Complete genome sequence of Corynebacterium frankenforstense ST18(T) (=DSM 45800(T)), isolated from raw cow milk.</title>
        <authorList>
            <person name="Ruckert C."/>
            <person name="Albersmeier A."/>
            <person name="Winkler A."/>
            <person name="Lipski A."/>
            <person name="Kalinowski J."/>
        </authorList>
    </citation>
    <scope>NUCLEOTIDE SEQUENCE [LARGE SCALE GENOMIC DNA]</scope>
    <source>
        <strain evidence="12 13">ST18</strain>
    </source>
</reference>
<dbReference type="GO" id="GO:0051453">
    <property type="term" value="P:regulation of intracellular pH"/>
    <property type="evidence" value="ECO:0007669"/>
    <property type="project" value="TreeGrafter"/>
</dbReference>
<evidence type="ECO:0000313" key="12">
    <source>
        <dbReference type="EMBL" id="APT88970.1"/>
    </source>
</evidence>
<keyword evidence="4 10" id="KW-0812">Transmembrane</keyword>